<keyword evidence="4" id="KW-0238">DNA-binding</keyword>
<dbReference type="PROSITE" id="PS00552">
    <property type="entry name" value="HTH_MERR_1"/>
    <property type="match status" value="1"/>
</dbReference>
<evidence type="ECO:0000256" key="5">
    <source>
        <dbReference type="ARBA" id="ARBA00023163"/>
    </source>
</evidence>
<evidence type="ECO:0000256" key="2">
    <source>
        <dbReference type="ARBA" id="ARBA00022490"/>
    </source>
</evidence>
<gene>
    <name evidence="8" type="ordered locus">Bcep1808_3973</name>
</gene>
<dbReference type="Gene3D" id="1.10.1660.10">
    <property type="match status" value="1"/>
</dbReference>
<dbReference type="NCBIfam" id="TIGR02044">
    <property type="entry name" value="CueR"/>
    <property type="match status" value="1"/>
</dbReference>
<dbReference type="Pfam" id="PF09278">
    <property type="entry name" value="MerR-DNA-bind"/>
    <property type="match status" value="1"/>
</dbReference>
<proteinExistence type="predicted"/>
<dbReference type="InterPro" id="IPR047057">
    <property type="entry name" value="MerR_fam"/>
</dbReference>
<reference evidence="9" key="1">
    <citation type="submission" date="2007-03" db="EMBL/GenBank/DDBJ databases">
        <title>Complete sequence of chromosome 2 of Burkholderia vietnamiensis G4.</title>
        <authorList>
            <consortium name="US DOE Joint Genome Institute"/>
            <person name="Copeland A."/>
            <person name="Lucas S."/>
            <person name="Lapidus A."/>
            <person name="Barry K."/>
            <person name="Detter J.C."/>
            <person name="Glavina del Rio T."/>
            <person name="Hammon N."/>
            <person name="Israni S."/>
            <person name="Dalin E."/>
            <person name="Tice H."/>
            <person name="Pitluck S."/>
            <person name="Chain P."/>
            <person name="Malfatti S."/>
            <person name="Shin M."/>
            <person name="Vergez L."/>
            <person name="Schmutz J."/>
            <person name="Larimer F."/>
            <person name="Land M."/>
            <person name="Hauser L."/>
            <person name="Kyrpides N."/>
            <person name="Tiedje J."/>
            <person name="Richardson P."/>
        </authorList>
    </citation>
    <scope>NUCLEOTIDE SEQUENCE [LARGE SCALE GENOMIC DNA]</scope>
    <source>
        <strain evidence="9">G4 / LMG 22486</strain>
    </source>
</reference>
<evidence type="ECO:0000259" key="7">
    <source>
        <dbReference type="PROSITE" id="PS50937"/>
    </source>
</evidence>
<keyword evidence="3" id="KW-0805">Transcription regulation</keyword>
<accession>A4JL01</accession>
<dbReference type="SMART" id="SM00422">
    <property type="entry name" value="HTH_MERR"/>
    <property type="match status" value="1"/>
</dbReference>
<feature type="domain" description="HTH merR-type" evidence="7">
    <location>
        <begin position="15"/>
        <end position="84"/>
    </location>
</feature>
<keyword evidence="6" id="KW-0175">Coiled coil</keyword>
<evidence type="ECO:0000313" key="9">
    <source>
        <dbReference type="Proteomes" id="UP000002287"/>
    </source>
</evidence>
<feature type="coiled-coil region" evidence="6">
    <location>
        <begin position="96"/>
        <end position="123"/>
    </location>
</feature>
<dbReference type="Proteomes" id="UP000002287">
    <property type="component" value="Chromosome 2"/>
</dbReference>
<dbReference type="EMBL" id="CP000615">
    <property type="protein sequence ID" value="ABO56954.1"/>
    <property type="molecule type" value="Genomic_DNA"/>
</dbReference>
<dbReference type="CDD" id="cd01108">
    <property type="entry name" value="HTH_CueR"/>
    <property type="match status" value="1"/>
</dbReference>
<dbReference type="SUPFAM" id="SSF46955">
    <property type="entry name" value="Putative DNA-binding domain"/>
    <property type="match status" value="1"/>
</dbReference>
<dbReference type="InterPro" id="IPR000551">
    <property type="entry name" value="MerR-type_HTH_dom"/>
</dbReference>
<keyword evidence="5" id="KW-0804">Transcription</keyword>
<evidence type="ECO:0000256" key="6">
    <source>
        <dbReference type="SAM" id="Coils"/>
    </source>
</evidence>
<evidence type="ECO:0000313" key="8">
    <source>
        <dbReference type="EMBL" id="ABO56954.1"/>
    </source>
</evidence>
<keyword evidence="2" id="KW-0963">Cytoplasm</keyword>
<dbReference type="GO" id="GO:0003700">
    <property type="term" value="F:DNA-binding transcription factor activity"/>
    <property type="evidence" value="ECO:0007669"/>
    <property type="project" value="InterPro"/>
</dbReference>
<dbReference type="InterPro" id="IPR015358">
    <property type="entry name" value="Tscrpt_reg_MerR_DNA-bd"/>
</dbReference>
<sequence>MCIIGARNGPPKEAVMNIGEVAKSSGVSAKMIRHYEEAGLIRPATRTASNYRVYTAKDVEVLRFVRRARHLGFSTTQISALLALWEDRERPSSEVKQLVTQHIDDLNERIRELVEMRDTLQYLAQHCKGDSRPDCPILAELARQTHCD</sequence>
<dbReference type="Pfam" id="PF00376">
    <property type="entry name" value="MerR"/>
    <property type="match status" value="1"/>
</dbReference>
<dbReference type="AlphaFoldDB" id="A4JL01"/>
<dbReference type="InterPro" id="IPR009061">
    <property type="entry name" value="DNA-bd_dom_put_sf"/>
</dbReference>
<dbReference type="GO" id="GO:0045893">
    <property type="term" value="P:positive regulation of DNA-templated transcription"/>
    <property type="evidence" value="ECO:0007669"/>
    <property type="project" value="InterPro"/>
</dbReference>
<dbReference type="InterPro" id="IPR011789">
    <property type="entry name" value="CueR"/>
</dbReference>
<evidence type="ECO:0000256" key="4">
    <source>
        <dbReference type="ARBA" id="ARBA00023125"/>
    </source>
</evidence>
<name>A4JL01_BURVG</name>
<dbReference type="GO" id="GO:0003677">
    <property type="term" value="F:DNA binding"/>
    <property type="evidence" value="ECO:0007669"/>
    <property type="project" value="UniProtKB-KW"/>
</dbReference>
<evidence type="ECO:0000256" key="3">
    <source>
        <dbReference type="ARBA" id="ARBA00023015"/>
    </source>
</evidence>
<dbReference type="PANTHER" id="PTHR30204">
    <property type="entry name" value="REDOX-CYCLING DRUG-SENSING TRANSCRIPTIONAL ACTIVATOR SOXR"/>
    <property type="match status" value="1"/>
</dbReference>
<dbReference type="eggNOG" id="COG0789">
    <property type="taxonomic scope" value="Bacteria"/>
</dbReference>
<protein>
    <submittedName>
        <fullName evidence="8">Transcriptional regulator, MerR family</fullName>
    </submittedName>
</protein>
<evidence type="ECO:0000256" key="1">
    <source>
        <dbReference type="ARBA" id="ARBA00004496"/>
    </source>
</evidence>
<dbReference type="PROSITE" id="PS50937">
    <property type="entry name" value="HTH_MERR_2"/>
    <property type="match status" value="1"/>
</dbReference>
<dbReference type="PRINTS" id="PR00040">
    <property type="entry name" value="HTHMERR"/>
</dbReference>
<dbReference type="PANTHER" id="PTHR30204:SF94">
    <property type="entry name" value="HEAVY METAL-DEPENDENT TRANSCRIPTIONAL REGULATOR HI_0293-RELATED"/>
    <property type="match status" value="1"/>
</dbReference>
<dbReference type="GO" id="GO:0005737">
    <property type="term" value="C:cytoplasm"/>
    <property type="evidence" value="ECO:0007669"/>
    <property type="project" value="UniProtKB-SubCell"/>
</dbReference>
<dbReference type="HOGENOM" id="CLU_060077_2_0_4"/>
<dbReference type="KEGG" id="bvi:Bcep1808_3973"/>
<organism evidence="8 9">
    <name type="scientific">Burkholderia vietnamiensis (strain G4 / LMG 22486)</name>
    <name type="common">Burkholderia cepacia (strain R1808)</name>
    <dbReference type="NCBI Taxonomy" id="269482"/>
    <lineage>
        <taxon>Bacteria</taxon>
        <taxon>Pseudomonadati</taxon>
        <taxon>Pseudomonadota</taxon>
        <taxon>Betaproteobacteria</taxon>
        <taxon>Burkholderiales</taxon>
        <taxon>Burkholderiaceae</taxon>
        <taxon>Burkholderia</taxon>
        <taxon>Burkholderia cepacia complex</taxon>
    </lineage>
</organism>
<dbReference type="GO" id="GO:0005507">
    <property type="term" value="F:copper ion binding"/>
    <property type="evidence" value="ECO:0007669"/>
    <property type="project" value="InterPro"/>
</dbReference>
<comment type="subcellular location">
    <subcellularLocation>
        <location evidence="1">Cytoplasm</location>
    </subcellularLocation>
</comment>